<organism evidence="6 7">
    <name type="scientific">Peptostreptococcus stomatis DSM 17678</name>
    <dbReference type="NCBI Taxonomy" id="596315"/>
    <lineage>
        <taxon>Bacteria</taxon>
        <taxon>Bacillati</taxon>
        <taxon>Bacillota</taxon>
        <taxon>Clostridia</taxon>
        <taxon>Peptostreptococcales</taxon>
        <taxon>Peptostreptococcaceae</taxon>
        <taxon>Peptostreptococcus</taxon>
    </lineage>
</organism>
<dbReference type="GO" id="GO:0008276">
    <property type="term" value="F:protein methyltransferase activity"/>
    <property type="evidence" value="ECO:0007669"/>
    <property type="project" value="InterPro"/>
</dbReference>
<comment type="pathway">
    <text evidence="1">Cofactor biosynthesis; adenosylcobalamin biosynthesis.</text>
</comment>
<reference evidence="6 7" key="1">
    <citation type="submission" date="2010-08" db="EMBL/GenBank/DDBJ databases">
        <authorList>
            <person name="Harkins D.M."/>
            <person name="Madupu R."/>
            <person name="Durkin A.S."/>
            <person name="Torralba M."/>
            <person name="Methe B."/>
            <person name="Sutton G.G."/>
            <person name="Nelson K.E."/>
        </authorList>
    </citation>
    <scope>NUCLEOTIDE SEQUENCE [LARGE SCALE GENOMIC DNA]</scope>
    <source>
        <strain evidence="6 7">DSM 17678</strain>
    </source>
</reference>
<keyword evidence="4 6" id="KW-0808">Transferase</keyword>
<keyword evidence="5" id="KW-0949">S-adenosyl-L-methionine</keyword>
<dbReference type="OrthoDB" id="9780707at2"/>
<protein>
    <submittedName>
        <fullName evidence="6">Precorrin-6Y C5,15-methyltransferase (Decarboxylating), CbiT subunit</fullName>
        <ecNumber evidence="6">2.1.1.132</ecNumber>
    </submittedName>
</protein>
<keyword evidence="7" id="KW-1185">Reference proteome</keyword>
<evidence type="ECO:0000313" key="6">
    <source>
        <dbReference type="EMBL" id="EFM64926.1"/>
    </source>
</evidence>
<dbReference type="STRING" id="596315.HMPREF0634_1272"/>
<evidence type="ECO:0000256" key="2">
    <source>
        <dbReference type="ARBA" id="ARBA00022573"/>
    </source>
</evidence>
<evidence type="ECO:0000313" key="7">
    <source>
        <dbReference type="Proteomes" id="UP000003244"/>
    </source>
</evidence>
<dbReference type="AlphaFoldDB" id="E0E2E2"/>
<dbReference type="GO" id="GO:0032259">
    <property type="term" value="P:methylation"/>
    <property type="evidence" value="ECO:0007669"/>
    <property type="project" value="UniProtKB-KW"/>
</dbReference>
<sequence length="188" mass="20397">MKNSEFIVGKVPITKEEVRAISLAKLDLSGVCNFLDIGSGTGSVTVEAALKNKDIRVTSIEKDQAALDLTRLNIEKFGLKNVVQVDGTAPLDLEEAGLDTCYQAIFLGGSGENLEDILTWSYQILDQGGKLVSNFILLENAIKSYKIMEEIGFKNIDLVQVGVSVLEKLGGGHYLKPRNPIVIISGEK</sequence>
<keyword evidence="2" id="KW-0169">Cobalamin biosynthesis</keyword>
<dbReference type="Gene3D" id="3.40.50.150">
    <property type="entry name" value="Vaccinia Virus protein VP39"/>
    <property type="match status" value="1"/>
</dbReference>
<dbReference type="EMBL" id="ADGQ01000035">
    <property type="protein sequence ID" value="EFM64926.1"/>
    <property type="molecule type" value="Genomic_DNA"/>
</dbReference>
<dbReference type="RefSeq" id="WP_007789025.1">
    <property type="nucleotide sequence ID" value="NZ_ADGQ01000035.1"/>
</dbReference>
<dbReference type="CDD" id="cd02440">
    <property type="entry name" value="AdoMet_MTases"/>
    <property type="match status" value="1"/>
</dbReference>
<comment type="caution">
    <text evidence="6">The sequence shown here is derived from an EMBL/GenBank/DDBJ whole genome shotgun (WGS) entry which is preliminary data.</text>
</comment>
<dbReference type="UniPathway" id="UPA00148"/>
<evidence type="ECO:0000256" key="4">
    <source>
        <dbReference type="ARBA" id="ARBA00022679"/>
    </source>
</evidence>
<dbReference type="InterPro" id="IPR050714">
    <property type="entry name" value="Cobalamin_biosynth_MTase"/>
</dbReference>
<accession>E0E2E2</accession>
<dbReference type="eggNOG" id="COG2242">
    <property type="taxonomic scope" value="Bacteria"/>
</dbReference>
<dbReference type="GO" id="GO:0046025">
    <property type="term" value="F:precorrin-6Y C5,15-methyltransferase (decarboxylating) activity"/>
    <property type="evidence" value="ECO:0007669"/>
    <property type="project" value="UniProtKB-EC"/>
</dbReference>
<keyword evidence="3 6" id="KW-0489">Methyltransferase</keyword>
<evidence type="ECO:0000256" key="1">
    <source>
        <dbReference type="ARBA" id="ARBA00004953"/>
    </source>
</evidence>
<dbReference type="Pfam" id="PF01135">
    <property type="entry name" value="PCMT"/>
    <property type="match status" value="1"/>
</dbReference>
<dbReference type="PANTHER" id="PTHR43182:SF1">
    <property type="entry name" value="COBALT-PRECORRIN-7 C(5)-METHYLTRANSFERASE"/>
    <property type="match status" value="1"/>
</dbReference>
<evidence type="ECO:0000256" key="5">
    <source>
        <dbReference type="ARBA" id="ARBA00022691"/>
    </source>
</evidence>
<dbReference type="NCBIfam" id="TIGR02469">
    <property type="entry name" value="CbiT"/>
    <property type="match status" value="1"/>
</dbReference>
<dbReference type="PANTHER" id="PTHR43182">
    <property type="entry name" value="COBALT-PRECORRIN-6B C(15)-METHYLTRANSFERASE (DECARBOXYLATING)"/>
    <property type="match status" value="1"/>
</dbReference>
<dbReference type="NCBIfam" id="NF006138">
    <property type="entry name" value="PRK08287.1"/>
    <property type="match status" value="1"/>
</dbReference>
<dbReference type="GeneID" id="84800390"/>
<proteinExistence type="predicted"/>
<name>E0E2E2_9FIRM</name>
<evidence type="ECO:0000256" key="3">
    <source>
        <dbReference type="ARBA" id="ARBA00022603"/>
    </source>
</evidence>
<dbReference type="GO" id="GO:0009236">
    <property type="term" value="P:cobalamin biosynthetic process"/>
    <property type="evidence" value="ECO:0007669"/>
    <property type="project" value="UniProtKB-UniPathway"/>
</dbReference>
<dbReference type="InterPro" id="IPR014008">
    <property type="entry name" value="Cbl_synth_MTase_CbiT"/>
</dbReference>
<dbReference type="SUPFAM" id="SSF53335">
    <property type="entry name" value="S-adenosyl-L-methionine-dependent methyltransferases"/>
    <property type="match status" value="1"/>
</dbReference>
<gene>
    <name evidence="6" type="primary">cbiT</name>
    <name evidence="6" type="ORF">HMPREF0634_1272</name>
</gene>
<dbReference type="Proteomes" id="UP000003244">
    <property type="component" value="Unassembled WGS sequence"/>
</dbReference>
<dbReference type="InterPro" id="IPR029063">
    <property type="entry name" value="SAM-dependent_MTases_sf"/>
</dbReference>
<dbReference type="EC" id="2.1.1.132" evidence="6"/>